<dbReference type="Pfam" id="PF10824">
    <property type="entry name" value="T7SS_ESX_EspC"/>
    <property type="match status" value="1"/>
</dbReference>
<dbReference type="OrthoDB" id="3694089at2"/>
<keyword evidence="2" id="KW-1185">Reference proteome</keyword>
<evidence type="ECO:0000313" key="1">
    <source>
        <dbReference type="EMBL" id="TCO58201.1"/>
    </source>
</evidence>
<gene>
    <name evidence="1" type="ORF">EV192_105266</name>
</gene>
<reference evidence="1 2" key="1">
    <citation type="submission" date="2019-03" db="EMBL/GenBank/DDBJ databases">
        <title>Genomic Encyclopedia of Type Strains, Phase IV (KMG-IV): sequencing the most valuable type-strain genomes for metagenomic binning, comparative biology and taxonomic classification.</title>
        <authorList>
            <person name="Goeker M."/>
        </authorList>
    </citation>
    <scope>NUCLEOTIDE SEQUENCE [LARGE SCALE GENOMIC DNA]</scope>
    <source>
        <strain evidence="1 2">DSM 45934</strain>
    </source>
</reference>
<dbReference type="InterPro" id="IPR022536">
    <property type="entry name" value="EspC"/>
</dbReference>
<organism evidence="1 2">
    <name type="scientific">Actinocrispum wychmicini</name>
    <dbReference type="NCBI Taxonomy" id="1213861"/>
    <lineage>
        <taxon>Bacteria</taxon>
        <taxon>Bacillati</taxon>
        <taxon>Actinomycetota</taxon>
        <taxon>Actinomycetes</taxon>
        <taxon>Pseudonocardiales</taxon>
        <taxon>Pseudonocardiaceae</taxon>
        <taxon>Actinocrispum</taxon>
    </lineage>
</organism>
<dbReference type="AlphaFoldDB" id="A0A4R2JES8"/>
<protein>
    <submittedName>
        <fullName evidence="1">Excreted virulence factor EspC (Type VII ESX diderm)</fullName>
    </submittedName>
</protein>
<accession>A0A4R2JES8</accession>
<evidence type="ECO:0000313" key="2">
    <source>
        <dbReference type="Proteomes" id="UP000295680"/>
    </source>
</evidence>
<proteinExistence type="predicted"/>
<name>A0A4R2JES8_9PSEU</name>
<dbReference type="EMBL" id="SLWS01000005">
    <property type="protein sequence ID" value="TCO58201.1"/>
    <property type="molecule type" value="Genomic_DNA"/>
</dbReference>
<sequence>MSESFDLRIDQLLKHADTVAGLANDARAAATAAQAALSGDAFGVIGQFLAALLLQATGEAKNGMTKAAQTISDVNTGLLSTVKAYQDTDNKHANVFGRIKGGSE</sequence>
<dbReference type="RefSeq" id="WP_132118785.1">
    <property type="nucleotide sequence ID" value="NZ_SLWS01000005.1"/>
</dbReference>
<dbReference type="Proteomes" id="UP000295680">
    <property type="component" value="Unassembled WGS sequence"/>
</dbReference>
<dbReference type="GO" id="GO:0009306">
    <property type="term" value="P:protein secretion"/>
    <property type="evidence" value="ECO:0007669"/>
    <property type="project" value="InterPro"/>
</dbReference>
<comment type="caution">
    <text evidence="1">The sequence shown here is derived from an EMBL/GenBank/DDBJ whole genome shotgun (WGS) entry which is preliminary data.</text>
</comment>